<dbReference type="Proteomes" id="UP001286313">
    <property type="component" value="Unassembled WGS sequence"/>
</dbReference>
<name>A0AAE1EST8_PETCI</name>
<protein>
    <submittedName>
        <fullName evidence="3">Uncharacterized protein</fullName>
    </submittedName>
</protein>
<organism evidence="3 4">
    <name type="scientific">Petrolisthes cinctipes</name>
    <name type="common">Flat porcelain crab</name>
    <dbReference type="NCBI Taxonomy" id="88211"/>
    <lineage>
        <taxon>Eukaryota</taxon>
        <taxon>Metazoa</taxon>
        <taxon>Ecdysozoa</taxon>
        <taxon>Arthropoda</taxon>
        <taxon>Crustacea</taxon>
        <taxon>Multicrustacea</taxon>
        <taxon>Malacostraca</taxon>
        <taxon>Eumalacostraca</taxon>
        <taxon>Eucarida</taxon>
        <taxon>Decapoda</taxon>
        <taxon>Pleocyemata</taxon>
        <taxon>Anomura</taxon>
        <taxon>Galatheoidea</taxon>
        <taxon>Porcellanidae</taxon>
        <taxon>Petrolisthes</taxon>
    </lineage>
</organism>
<feature type="region of interest" description="Disordered" evidence="1">
    <location>
        <begin position="1"/>
        <end position="52"/>
    </location>
</feature>
<gene>
    <name evidence="3" type="ORF">Pcinc_033235</name>
    <name evidence="2" type="ORF">Pcinc_038042</name>
</gene>
<feature type="compositionally biased region" description="Basic and acidic residues" evidence="1">
    <location>
        <begin position="1"/>
        <end position="18"/>
    </location>
</feature>
<evidence type="ECO:0000313" key="2">
    <source>
        <dbReference type="EMBL" id="KAK3855565.1"/>
    </source>
</evidence>
<evidence type="ECO:0000313" key="3">
    <source>
        <dbReference type="EMBL" id="KAK3860732.1"/>
    </source>
</evidence>
<feature type="compositionally biased region" description="Basic residues" evidence="1">
    <location>
        <begin position="109"/>
        <end position="138"/>
    </location>
</feature>
<feature type="region of interest" description="Disordered" evidence="1">
    <location>
        <begin position="101"/>
        <end position="145"/>
    </location>
</feature>
<keyword evidence="4" id="KW-1185">Reference proteome</keyword>
<evidence type="ECO:0000256" key="1">
    <source>
        <dbReference type="SAM" id="MobiDB-lite"/>
    </source>
</evidence>
<comment type="caution">
    <text evidence="3">The sequence shown here is derived from an EMBL/GenBank/DDBJ whole genome shotgun (WGS) entry which is preliminary data.</text>
</comment>
<reference evidence="3" key="1">
    <citation type="submission" date="2023-10" db="EMBL/GenBank/DDBJ databases">
        <title>Genome assemblies of two species of porcelain crab, Petrolisthes cinctipes and Petrolisthes manimaculis (Anomura: Porcellanidae).</title>
        <authorList>
            <person name="Angst P."/>
        </authorList>
    </citation>
    <scope>NUCLEOTIDE SEQUENCE</scope>
    <source>
        <strain evidence="3">PB745_01</strain>
        <tissue evidence="3">Gill</tissue>
    </source>
</reference>
<dbReference type="AlphaFoldDB" id="A0AAE1EST8"/>
<evidence type="ECO:0000313" key="4">
    <source>
        <dbReference type="Proteomes" id="UP001286313"/>
    </source>
</evidence>
<feature type="compositionally biased region" description="Acidic residues" evidence="1">
    <location>
        <begin position="19"/>
        <end position="41"/>
    </location>
</feature>
<proteinExistence type="predicted"/>
<dbReference type="EMBL" id="JAWQEG010004641">
    <property type="protein sequence ID" value="KAK3860732.1"/>
    <property type="molecule type" value="Genomic_DNA"/>
</dbReference>
<accession>A0AAE1EST8</accession>
<sequence>MEENDHERQVEEQEHESLVEEQEHEGQPEEEVEEHEGEVESEGTQADQAKKSSVLPLVNVDSKKVVQVFVTGHGYGSCGANTSTSVPSGIGSAPIRAPVSIIPLDKNPLKSHSKKRHHKKHYIKKHHPKKHHRRHHRHDCCCKEN</sequence>
<dbReference type="EMBL" id="JAWQEG010006169">
    <property type="protein sequence ID" value="KAK3855565.1"/>
    <property type="molecule type" value="Genomic_DNA"/>
</dbReference>